<sequence length="231" mass="25518">MAKKEQTKKENPVVGVTALKGYAATFGAGYISGIVGEIFTLYQTNNLNPEAFSTPQFRDLCFISGWQQVSKDLSKNLLKTIPALEKLSISNPFIFGATTGFPMWFLTRLVATPLQNSRKKGVNPFEGFSTSVVNDTPYHTLKNGLDEFCSVKINPVLLPKVNNYVTKRFVEGVISGSVAGGTYILTWPAKTLITGQKIDDAWKLLITQTPKAFSKKISYQVTRPTLLDLLK</sequence>
<keyword evidence="1" id="KW-0472">Membrane</keyword>
<dbReference type="EMBL" id="KC632369">
    <property type="protein sequence ID" value="AGM32183.1"/>
    <property type="molecule type" value="mRNA"/>
</dbReference>
<evidence type="ECO:0000313" key="2">
    <source>
        <dbReference type="EMBL" id="AGM32183.1"/>
    </source>
</evidence>
<keyword evidence="1" id="KW-1133">Transmembrane helix</keyword>
<protein>
    <recommendedName>
        <fullName evidence="3">Mitochondrial carrier protein</fullName>
    </recommendedName>
</protein>
<proteinExistence type="evidence at transcript level"/>
<evidence type="ECO:0000256" key="1">
    <source>
        <dbReference type="SAM" id="Phobius"/>
    </source>
</evidence>
<accession>R4V325</accession>
<evidence type="ECO:0008006" key="3">
    <source>
        <dbReference type="Google" id="ProtNLM"/>
    </source>
</evidence>
<feature type="transmembrane region" description="Helical" evidence="1">
    <location>
        <begin position="21"/>
        <end position="42"/>
    </location>
</feature>
<name>R4V325_COPFO</name>
<organism evidence="2">
    <name type="scientific">Coptotermes formosanus</name>
    <name type="common">Formosan subterranean termite</name>
    <dbReference type="NCBI Taxonomy" id="36987"/>
    <lineage>
        <taxon>Eukaryota</taxon>
        <taxon>Metazoa</taxon>
        <taxon>Ecdysozoa</taxon>
        <taxon>Arthropoda</taxon>
        <taxon>Hexapoda</taxon>
        <taxon>Insecta</taxon>
        <taxon>Pterygota</taxon>
        <taxon>Neoptera</taxon>
        <taxon>Polyneoptera</taxon>
        <taxon>Dictyoptera</taxon>
        <taxon>Blattodea</taxon>
        <taxon>Blattoidea</taxon>
        <taxon>Termitoidae</taxon>
        <taxon>Rhinotermitidae</taxon>
        <taxon>Coptotermes</taxon>
    </lineage>
</organism>
<dbReference type="AlphaFoldDB" id="R4V325"/>
<reference evidence="2" key="1">
    <citation type="submission" date="2013-02" db="EMBL/GenBank/DDBJ databases">
        <title>Immune-Related transcriptome of Coptotermes formosanus Shiraki workers: the defense mechanism.</title>
        <authorList>
            <person name="Hussain A."/>
            <person name="Li Y.F."/>
            <person name="Wen S.Y."/>
        </authorList>
    </citation>
    <scope>NUCLEOTIDE SEQUENCE</scope>
</reference>
<keyword evidence="1" id="KW-0812">Transmembrane</keyword>